<dbReference type="EMBL" id="JBBWWR010000001">
    <property type="protein sequence ID" value="KAK8970701.1"/>
    <property type="molecule type" value="Genomic_DNA"/>
</dbReference>
<reference evidence="7 8" key="1">
    <citation type="journal article" date="2022" name="Nat. Plants">
        <title>Genomes of leafy and leafless Platanthera orchids illuminate the evolution of mycoheterotrophy.</title>
        <authorList>
            <person name="Li M.H."/>
            <person name="Liu K.W."/>
            <person name="Li Z."/>
            <person name="Lu H.C."/>
            <person name="Ye Q.L."/>
            <person name="Zhang D."/>
            <person name="Wang J.Y."/>
            <person name="Li Y.F."/>
            <person name="Zhong Z.M."/>
            <person name="Liu X."/>
            <person name="Yu X."/>
            <person name="Liu D.K."/>
            <person name="Tu X.D."/>
            <person name="Liu B."/>
            <person name="Hao Y."/>
            <person name="Liao X.Y."/>
            <person name="Jiang Y.T."/>
            <person name="Sun W.H."/>
            <person name="Chen J."/>
            <person name="Chen Y.Q."/>
            <person name="Ai Y."/>
            <person name="Zhai J.W."/>
            <person name="Wu S.S."/>
            <person name="Zhou Z."/>
            <person name="Hsiao Y.Y."/>
            <person name="Wu W.L."/>
            <person name="Chen Y.Y."/>
            <person name="Lin Y.F."/>
            <person name="Hsu J.L."/>
            <person name="Li C.Y."/>
            <person name="Wang Z.W."/>
            <person name="Zhao X."/>
            <person name="Zhong W.Y."/>
            <person name="Ma X.K."/>
            <person name="Ma L."/>
            <person name="Huang J."/>
            <person name="Chen G.Z."/>
            <person name="Huang M.Z."/>
            <person name="Huang L."/>
            <person name="Peng D.H."/>
            <person name="Luo Y.B."/>
            <person name="Zou S.Q."/>
            <person name="Chen S.P."/>
            <person name="Lan S."/>
            <person name="Tsai W.C."/>
            <person name="Van de Peer Y."/>
            <person name="Liu Z.J."/>
        </authorList>
    </citation>
    <scope>NUCLEOTIDE SEQUENCE [LARGE SCALE GENOMIC DNA]</scope>
    <source>
        <strain evidence="7">Lor288</strain>
    </source>
</reference>
<dbReference type="Proteomes" id="UP001412067">
    <property type="component" value="Unassembled WGS sequence"/>
</dbReference>
<keyword evidence="4" id="KW-0472">Membrane</keyword>
<proteinExistence type="predicted"/>
<evidence type="ECO:0000256" key="3">
    <source>
        <dbReference type="SAM" id="MobiDB-lite"/>
    </source>
</evidence>
<evidence type="ECO:0000256" key="1">
    <source>
        <dbReference type="ARBA" id="ARBA00022723"/>
    </source>
</evidence>
<dbReference type="Pfam" id="PF02298">
    <property type="entry name" value="Cu_bind_like"/>
    <property type="match status" value="1"/>
</dbReference>
<keyword evidence="2" id="KW-0186">Copper</keyword>
<evidence type="ECO:0000256" key="2">
    <source>
        <dbReference type="ARBA" id="ARBA00023008"/>
    </source>
</evidence>
<protein>
    <recommendedName>
        <fullName evidence="6">Phytocyanin domain-containing protein</fullName>
    </recommendedName>
</protein>
<dbReference type="PANTHER" id="PTHR33021:SF193">
    <property type="entry name" value="OS06G0218600 PROTEIN"/>
    <property type="match status" value="1"/>
</dbReference>
<feature type="region of interest" description="Disordered" evidence="3">
    <location>
        <begin position="124"/>
        <end position="145"/>
    </location>
</feature>
<name>A0ABR2N3R2_9ASPA</name>
<dbReference type="SUPFAM" id="SSF49503">
    <property type="entry name" value="Cupredoxins"/>
    <property type="match status" value="1"/>
</dbReference>
<dbReference type="InterPro" id="IPR003245">
    <property type="entry name" value="Phytocyanin_dom"/>
</dbReference>
<accession>A0ABR2N3R2</accession>
<dbReference type="PROSITE" id="PS51485">
    <property type="entry name" value="PHYTOCYANIN"/>
    <property type="match status" value="1"/>
</dbReference>
<dbReference type="CDD" id="cd04216">
    <property type="entry name" value="Phytocyanin"/>
    <property type="match status" value="1"/>
</dbReference>
<comment type="caution">
    <text evidence="7">The sequence shown here is derived from an EMBL/GenBank/DDBJ whole genome shotgun (WGS) entry which is preliminary data.</text>
</comment>
<gene>
    <name evidence="7" type="ORF">KSP40_PGU022478</name>
</gene>
<keyword evidence="1" id="KW-0479">Metal-binding</keyword>
<evidence type="ECO:0000256" key="5">
    <source>
        <dbReference type="SAM" id="SignalP"/>
    </source>
</evidence>
<evidence type="ECO:0000313" key="7">
    <source>
        <dbReference type="EMBL" id="KAK8970701.1"/>
    </source>
</evidence>
<feature type="transmembrane region" description="Helical" evidence="4">
    <location>
        <begin position="157"/>
        <end position="177"/>
    </location>
</feature>
<dbReference type="PROSITE" id="PS00196">
    <property type="entry name" value="COPPER_BLUE"/>
    <property type="match status" value="1"/>
</dbReference>
<organism evidence="7 8">
    <name type="scientific">Platanthera guangdongensis</name>
    <dbReference type="NCBI Taxonomy" id="2320717"/>
    <lineage>
        <taxon>Eukaryota</taxon>
        <taxon>Viridiplantae</taxon>
        <taxon>Streptophyta</taxon>
        <taxon>Embryophyta</taxon>
        <taxon>Tracheophyta</taxon>
        <taxon>Spermatophyta</taxon>
        <taxon>Magnoliopsida</taxon>
        <taxon>Liliopsida</taxon>
        <taxon>Asparagales</taxon>
        <taxon>Orchidaceae</taxon>
        <taxon>Orchidoideae</taxon>
        <taxon>Orchideae</taxon>
        <taxon>Orchidinae</taxon>
        <taxon>Platanthera</taxon>
    </lineage>
</organism>
<keyword evidence="5" id="KW-0732">Signal</keyword>
<evidence type="ECO:0000313" key="8">
    <source>
        <dbReference type="Proteomes" id="UP001412067"/>
    </source>
</evidence>
<keyword evidence="4" id="KW-1133">Transmembrane helix</keyword>
<sequence>MAGLIVCAILLAGGAMLGSATVYTVGDASGWSSGVDYSDWASGKSFAVGDSLAFIYSTGTHTVNEVSADDYQSCSASNYLSTDSSGSTTIPLKTGGTHYFICGVPGHCIGGMKLAVSVAAASSSSSTSSSPTITSSSSTTTPSPAAGYHHAAASRPWAPRAMVTGLACFLILMRYFCENLLEQR</sequence>
<keyword evidence="8" id="KW-1185">Reference proteome</keyword>
<dbReference type="Gene3D" id="2.60.40.420">
    <property type="entry name" value="Cupredoxins - blue copper proteins"/>
    <property type="match status" value="1"/>
</dbReference>
<dbReference type="InterPro" id="IPR039391">
    <property type="entry name" value="Phytocyanin-like"/>
</dbReference>
<dbReference type="InterPro" id="IPR008972">
    <property type="entry name" value="Cupredoxin"/>
</dbReference>
<evidence type="ECO:0000259" key="6">
    <source>
        <dbReference type="PROSITE" id="PS51485"/>
    </source>
</evidence>
<evidence type="ECO:0000256" key="4">
    <source>
        <dbReference type="SAM" id="Phobius"/>
    </source>
</evidence>
<keyword evidence="4" id="KW-0812">Transmembrane</keyword>
<feature type="chain" id="PRO_5046576927" description="Phytocyanin domain-containing protein" evidence="5">
    <location>
        <begin position="21"/>
        <end position="184"/>
    </location>
</feature>
<dbReference type="PANTHER" id="PTHR33021">
    <property type="entry name" value="BLUE COPPER PROTEIN"/>
    <property type="match status" value="1"/>
</dbReference>
<feature type="signal peptide" evidence="5">
    <location>
        <begin position="1"/>
        <end position="20"/>
    </location>
</feature>
<feature type="domain" description="Phytocyanin" evidence="6">
    <location>
        <begin position="21"/>
        <end position="120"/>
    </location>
</feature>
<dbReference type="InterPro" id="IPR028871">
    <property type="entry name" value="BlueCu_1_BS"/>
</dbReference>